<name>A0ABY7U5D1_9CORY</name>
<keyword evidence="3" id="KW-1185">Reference proteome</keyword>
<feature type="transmembrane region" description="Helical" evidence="1">
    <location>
        <begin position="162"/>
        <end position="183"/>
    </location>
</feature>
<keyword evidence="1" id="KW-0472">Membrane</keyword>
<accession>A0ABY7U5D1</accession>
<reference evidence="2 3" key="1">
    <citation type="submission" date="2020-10" db="EMBL/GenBank/DDBJ databases">
        <title>Complete genome sequence of Corynebacterium massiliense DSM 45435, type strain of Corynebacterium massiliense.</title>
        <authorList>
            <person name="Busche T."/>
            <person name="Kalinowski J."/>
            <person name="Ruckert C."/>
        </authorList>
    </citation>
    <scope>NUCLEOTIDE SEQUENCE [LARGE SCALE GENOMIC DNA]</scope>
    <source>
        <strain evidence="2 3">DSM 45435</strain>
    </source>
</reference>
<feature type="transmembrane region" description="Helical" evidence="1">
    <location>
        <begin position="54"/>
        <end position="80"/>
    </location>
</feature>
<protein>
    <recommendedName>
        <fullName evidence="4">DoxX family protein</fullName>
    </recommendedName>
</protein>
<evidence type="ECO:0008006" key="4">
    <source>
        <dbReference type="Google" id="ProtNLM"/>
    </source>
</evidence>
<feature type="transmembrane region" description="Helical" evidence="1">
    <location>
        <begin position="87"/>
        <end position="107"/>
    </location>
</feature>
<dbReference type="EMBL" id="CP063189">
    <property type="protein sequence ID" value="WCZ31586.1"/>
    <property type="molecule type" value="Genomic_DNA"/>
</dbReference>
<evidence type="ECO:0000313" key="3">
    <source>
        <dbReference type="Proteomes" id="UP001220064"/>
    </source>
</evidence>
<keyword evidence="1" id="KW-1133">Transmembrane helix</keyword>
<feature type="transmembrane region" description="Helical" evidence="1">
    <location>
        <begin position="113"/>
        <end position="130"/>
    </location>
</feature>
<dbReference type="RefSeq" id="WP_022863200.1">
    <property type="nucleotide sequence ID" value="NZ_ATVG01000007.1"/>
</dbReference>
<feature type="transmembrane region" description="Helical" evidence="1">
    <location>
        <begin position="7"/>
        <end position="26"/>
    </location>
</feature>
<gene>
    <name evidence="2" type="ORF">CMASS_00580</name>
</gene>
<evidence type="ECO:0000256" key="1">
    <source>
        <dbReference type="SAM" id="Phobius"/>
    </source>
</evidence>
<organism evidence="2 3">
    <name type="scientific">Corynebacterium massiliense DSM 45435</name>
    <dbReference type="NCBI Taxonomy" id="1121364"/>
    <lineage>
        <taxon>Bacteria</taxon>
        <taxon>Bacillati</taxon>
        <taxon>Actinomycetota</taxon>
        <taxon>Actinomycetes</taxon>
        <taxon>Mycobacteriales</taxon>
        <taxon>Corynebacteriaceae</taxon>
        <taxon>Corynebacterium</taxon>
    </lineage>
</organism>
<evidence type="ECO:0000313" key="2">
    <source>
        <dbReference type="EMBL" id="WCZ31586.1"/>
    </source>
</evidence>
<dbReference type="Proteomes" id="UP001220064">
    <property type="component" value="Chromosome"/>
</dbReference>
<keyword evidence="1" id="KW-0812">Transmembrane</keyword>
<sequence length="328" mass="36973">MKKKIPWILHWIARLLICFMVLPYAVMKLNLMQMGVVDYSQLLITQGEKSPMGFLWTFMALSPVIQFTAGAVELLAGILVLWRRTAWLGGLIGTVSLGVVWLLNMTYDVPVKQLSFAQMVLFFLVLAPWLPRLGRFIAGRPVGPLEEPRLIESPKVHRFTRWFPAAATVVILAGSAYAAAVGLPHLLRPESTQLAGVYEVTQDSDQPADSLADDTRWHYLALGNMDAGPDQEHMFSLRRVNGDLQYGFYTVDGDHITLELSEPMTNDETNAGPGWDEEPVETVELHWETTDDGMRFTGDDSTRELERYELGEQLVSRPFSWTGTPYNR</sequence>
<proteinExistence type="predicted"/>